<feature type="non-terminal residue" evidence="1">
    <location>
        <position position="1"/>
    </location>
</feature>
<protein>
    <recommendedName>
        <fullName evidence="3">SAM-dependent methyltransferase</fullName>
    </recommendedName>
</protein>
<dbReference type="Gene3D" id="3.40.50.150">
    <property type="entry name" value="Vaccinia Virus protein VP39"/>
    <property type="match status" value="1"/>
</dbReference>
<reference evidence="1 2" key="1">
    <citation type="submission" date="2013-11" db="EMBL/GenBank/DDBJ databases">
        <title>Metagenomic analysis of a methanogenic consortium involved in long chain n-alkane degradation.</title>
        <authorList>
            <person name="Davidova I.A."/>
            <person name="Callaghan A.V."/>
            <person name="Wawrik B."/>
            <person name="Pruitt S."/>
            <person name="Marks C."/>
            <person name="Duncan K.E."/>
            <person name="Suflita J.M."/>
        </authorList>
    </citation>
    <scope>NUCLEOTIDE SEQUENCE [LARGE SCALE GENOMIC DNA]</scope>
    <source>
        <strain evidence="1 2">SPR</strain>
    </source>
</reference>
<evidence type="ECO:0008006" key="3">
    <source>
        <dbReference type="Google" id="ProtNLM"/>
    </source>
</evidence>
<comment type="caution">
    <text evidence="1">The sequence shown here is derived from an EMBL/GenBank/DDBJ whole genome shotgun (WGS) entry which is preliminary data.</text>
</comment>
<dbReference type="Proteomes" id="UP000032233">
    <property type="component" value="Unassembled WGS sequence"/>
</dbReference>
<proteinExistence type="predicted"/>
<name>A0A0D2JMV8_9BACT</name>
<dbReference type="STRING" id="1429043.X474_27590"/>
<evidence type="ECO:0000313" key="2">
    <source>
        <dbReference type="Proteomes" id="UP000032233"/>
    </source>
</evidence>
<evidence type="ECO:0000313" key="1">
    <source>
        <dbReference type="EMBL" id="KIX10820.1"/>
    </source>
</evidence>
<organism evidence="1 2">
    <name type="scientific">Dethiosulfatarculus sandiegensis</name>
    <dbReference type="NCBI Taxonomy" id="1429043"/>
    <lineage>
        <taxon>Bacteria</taxon>
        <taxon>Pseudomonadati</taxon>
        <taxon>Thermodesulfobacteriota</taxon>
        <taxon>Desulfarculia</taxon>
        <taxon>Desulfarculales</taxon>
        <taxon>Desulfarculaceae</taxon>
        <taxon>Dethiosulfatarculus</taxon>
    </lineage>
</organism>
<dbReference type="InterPro" id="IPR029063">
    <property type="entry name" value="SAM-dependent_MTases_sf"/>
</dbReference>
<sequence length="141" mass="16030">LPDLEPWARTIASRLAPGGVFKIAEMHPTLWIFDDEAEDPELRIKYSYFGRDALEWEERGSYAAPIDEVIGTSHSWQHTFEEIIGSLVRAGLVIEEVREFPLIAWQYTPGMVEREDGLFGLPDDMPELPLTFTLTARKPVG</sequence>
<keyword evidence="2" id="KW-1185">Reference proteome</keyword>
<dbReference type="InParanoid" id="A0A0D2JMV8"/>
<dbReference type="SUPFAM" id="SSF53335">
    <property type="entry name" value="S-adenosyl-L-methionine-dependent methyltransferases"/>
    <property type="match status" value="1"/>
</dbReference>
<dbReference type="AlphaFoldDB" id="A0A0D2JMV8"/>
<accession>A0A0D2JMV8</accession>
<gene>
    <name evidence="1" type="ORF">X474_27590</name>
</gene>
<dbReference type="EMBL" id="AZAC01000080">
    <property type="protein sequence ID" value="KIX10820.1"/>
    <property type="molecule type" value="Genomic_DNA"/>
</dbReference>